<evidence type="ECO:0000313" key="2">
    <source>
        <dbReference type="EMBL" id="SEJ76125.1"/>
    </source>
</evidence>
<sequence>MNARLSFRPSRRLVVSLALGAAFAASGAAHAQAVVSGYSVIAPGAATGTTGALAVNETTGLNNAQANQLTIATGGSVVVNGNLISQGAGAAARLNNATATIGSNAFANTSGAVMVNQSAGVANLQSNSAQIGAAAMGVETVSDGDLSAAAASNGGRGQMVQTSGIREAGISSSAFRNATGLVQVNQTAGAGNATANSFVLRPPAGTLF</sequence>
<feature type="chain" id="PRO_5015053619" description="Adhesin" evidence="1">
    <location>
        <begin position="32"/>
        <end position="208"/>
    </location>
</feature>
<gene>
    <name evidence="2" type="ORF">SAMN05216550_108119</name>
</gene>
<dbReference type="AlphaFoldDB" id="A0A1A5XAL1"/>
<dbReference type="GeneID" id="61302870"/>
<evidence type="ECO:0000313" key="3">
    <source>
        <dbReference type="Proteomes" id="UP000183529"/>
    </source>
</evidence>
<keyword evidence="1" id="KW-0732">Signal</keyword>
<name>A0A1A5XAL1_9BURK</name>
<dbReference type="EMBL" id="FNZM01000008">
    <property type="protein sequence ID" value="SEJ76125.1"/>
    <property type="molecule type" value="Genomic_DNA"/>
</dbReference>
<evidence type="ECO:0000256" key="1">
    <source>
        <dbReference type="SAM" id="SignalP"/>
    </source>
</evidence>
<accession>A0A1A5XAL1</accession>
<comment type="caution">
    <text evidence="2">The sequence shown here is derived from an EMBL/GenBank/DDBJ whole genome shotgun (WGS) entry which is preliminary data.</text>
</comment>
<dbReference type="Proteomes" id="UP000183529">
    <property type="component" value="Unassembled WGS sequence"/>
</dbReference>
<proteinExistence type="predicted"/>
<dbReference type="RefSeq" id="WP_065061274.1">
    <property type="nucleotide sequence ID" value="NZ_CADFGN010000003.1"/>
</dbReference>
<organism evidence="2 3">
    <name type="scientific">Paraburkholderia tropica</name>
    <dbReference type="NCBI Taxonomy" id="92647"/>
    <lineage>
        <taxon>Bacteria</taxon>
        <taxon>Pseudomonadati</taxon>
        <taxon>Pseudomonadota</taxon>
        <taxon>Betaproteobacteria</taxon>
        <taxon>Burkholderiales</taxon>
        <taxon>Burkholderiaceae</taxon>
        <taxon>Paraburkholderia</taxon>
    </lineage>
</organism>
<protein>
    <recommendedName>
        <fullName evidence="4">Adhesin</fullName>
    </recommendedName>
</protein>
<evidence type="ECO:0008006" key="4">
    <source>
        <dbReference type="Google" id="ProtNLM"/>
    </source>
</evidence>
<feature type="signal peptide" evidence="1">
    <location>
        <begin position="1"/>
        <end position="31"/>
    </location>
</feature>
<reference evidence="2 3" key="1">
    <citation type="submission" date="2016-10" db="EMBL/GenBank/DDBJ databases">
        <authorList>
            <person name="Varghese N."/>
            <person name="Submissions S."/>
        </authorList>
    </citation>
    <scope>NUCLEOTIDE SEQUENCE [LARGE SCALE GENOMIC DNA]</scope>
    <source>
        <strain evidence="2 3">LMG 22274</strain>
    </source>
</reference>